<dbReference type="InterPro" id="IPR000182">
    <property type="entry name" value="GNAT_dom"/>
</dbReference>
<keyword evidence="2" id="KW-0012">Acyltransferase</keyword>
<dbReference type="EMBL" id="BMGP01000007">
    <property type="protein sequence ID" value="GGF39046.1"/>
    <property type="molecule type" value="Genomic_DNA"/>
</dbReference>
<comment type="caution">
    <text evidence="4">The sequence shown here is derived from an EMBL/GenBank/DDBJ whole genome shotgun (WGS) entry which is preliminary data.</text>
</comment>
<organism evidence="4 5">
    <name type="scientific">Subtercola lobariae</name>
    <dbReference type="NCBI Taxonomy" id="1588641"/>
    <lineage>
        <taxon>Bacteria</taxon>
        <taxon>Bacillati</taxon>
        <taxon>Actinomycetota</taxon>
        <taxon>Actinomycetes</taxon>
        <taxon>Micrococcales</taxon>
        <taxon>Microbacteriaceae</taxon>
        <taxon>Subtercola</taxon>
    </lineage>
</organism>
<evidence type="ECO:0000313" key="5">
    <source>
        <dbReference type="Proteomes" id="UP000598775"/>
    </source>
</evidence>
<feature type="domain" description="N-acetyltransferase" evidence="3">
    <location>
        <begin position="3"/>
        <end position="197"/>
    </location>
</feature>
<dbReference type="GO" id="GO:0016747">
    <property type="term" value="F:acyltransferase activity, transferring groups other than amino-acyl groups"/>
    <property type="evidence" value="ECO:0007669"/>
    <property type="project" value="InterPro"/>
</dbReference>
<dbReference type="InterPro" id="IPR016181">
    <property type="entry name" value="Acyl_CoA_acyltransferase"/>
</dbReference>
<reference evidence="4 5" key="1">
    <citation type="journal article" date="2014" name="Int. J. Syst. Evol. Microbiol.">
        <title>Complete genome sequence of Corynebacterium casei LMG S-19264T (=DSM 44701T), isolated from a smear-ripened cheese.</title>
        <authorList>
            <consortium name="US DOE Joint Genome Institute (JGI-PGF)"/>
            <person name="Walter F."/>
            <person name="Albersmeier A."/>
            <person name="Kalinowski J."/>
            <person name="Ruckert C."/>
        </authorList>
    </citation>
    <scope>NUCLEOTIDE SEQUENCE [LARGE SCALE GENOMIC DNA]</scope>
    <source>
        <strain evidence="4 5">CGMCC 1.12976</strain>
    </source>
</reference>
<evidence type="ECO:0000313" key="4">
    <source>
        <dbReference type="EMBL" id="GGF39046.1"/>
    </source>
</evidence>
<gene>
    <name evidence="4" type="ORF">GCM10011399_34910</name>
</gene>
<dbReference type="RefSeq" id="WP_188680649.1">
    <property type="nucleotide sequence ID" value="NZ_BMGP01000007.1"/>
</dbReference>
<dbReference type="PROSITE" id="PS51186">
    <property type="entry name" value="GNAT"/>
    <property type="match status" value="1"/>
</dbReference>
<evidence type="ECO:0000259" key="3">
    <source>
        <dbReference type="PROSITE" id="PS51186"/>
    </source>
</evidence>
<proteinExistence type="predicted"/>
<dbReference type="InterPro" id="IPR050832">
    <property type="entry name" value="Bact_Acetyltransf"/>
</dbReference>
<accession>A0A917BDP7</accession>
<dbReference type="Proteomes" id="UP000598775">
    <property type="component" value="Unassembled WGS sequence"/>
</dbReference>
<sequence>MTLQTRPVTPDDLPHLLALNNAAVPAVNELDESALSAILAVAHASIAVVDATGAEPPAPAPALAAAPTAAPAAAPAAESPAAAPAALAPALGFVVTLAPGADYQSENYTWFQSRSHDFLYVDRIVVSEGARDKGVGRLLYTAVFDEARALGAAEVFCEVNLEPPNPGSLRFHYRLGFEEVGQQATKGGEVLVSLLAAPVL</sequence>
<keyword evidence="1" id="KW-0808">Transferase</keyword>
<dbReference type="InterPro" id="IPR016890">
    <property type="entry name" value="UCP028520"/>
</dbReference>
<keyword evidence="5" id="KW-1185">Reference proteome</keyword>
<dbReference type="AlphaFoldDB" id="A0A917BDP7"/>
<dbReference type="PIRSF" id="PIRSF028520">
    <property type="entry name" value="UCP028520"/>
    <property type="match status" value="1"/>
</dbReference>
<dbReference type="Gene3D" id="3.40.630.30">
    <property type="match status" value="1"/>
</dbReference>
<dbReference type="PANTHER" id="PTHR43877">
    <property type="entry name" value="AMINOALKYLPHOSPHONATE N-ACETYLTRANSFERASE-RELATED-RELATED"/>
    <property type="match status" value="1"/>
</dbReference>
<name>A0A917BDP7_9MICO</name>
<evidence type="ECO:0000256" key="1">
    <source>
        <dbReference type="ARBA" id="ARBA00022679"/>
    </source>
</evidence>
<dbReference type="Pfam" id="PF00583">
    <property type="entry name" value="Acetyltransf_1"/>
    <property type="match status" value="1"/>
</dbReference>
<dbReference type="PANTHER" id="PTHR43877:SF2">
    <property type="entry name" value="AMINOALKYLPHOSPHONATE N-ACETYLTRANSFERASE-RELATED"/>
    <property type="match status" value="1"/>
</dbReference>
<protein>
    <recommendedName>
        <fullName evidence="3">N-acetyltransferase domain-containing protein</fullName>
    </recommendedName>
</protein>
<dbReference type="SUPFAM" id="SSF55729">
    <property type="entry name" value="Acyl-CoA N-acyltransferases (Nat)"/>
    <property type="match status" value="1"/>
</dbReference>
<dbReference type="CDD" id="cd04301">
    <property type="entry name" value="NAT_SF"/>
    <property type="match status" value="1"/>
</dbReference>
<evidence type="ECO:0000256" key="2">
    <source>
        <dbReference type="ARBA" id="ARBA00023315"/>
    </source>
</evidence>